<proteinExistence type="predicted"/>
<sequence length="182" mass="19992">MSFMTLIIGGYAGIHRRQRMGGQLLSFRILGSLEVVQEDAVCTPTAPKARQTLALLLLRSNHIVSTSALVDELWGDNPPPTVVTTAQSYIYQLRKVLHPRGRQAAPGEVALITRSPGYVLARHEGQLDHDLFLQVAGQGRALLEQDQDKTSACERLCIQGDMPVFACARGRGLQAPHRKVDE</sequence>
<gene>
    <name evidence="4" type="ORF">SAMN05421505_11591</name>
</gene>
<feature type="DNA-binding region" description="OmpR/PhoB-type" evidence="2">
    <location>
        <begin position="15"/>
        <end position="122"/>
    </location>
</feature>
<dbReference type="Proteomes" id="UP000198923">
    <property type="component" value="Unassembled WGS sequence"/>
</dbReference>
<dbReference type="PANTHER" id="PTHR35807">
    <property type="entry name" value="TRANSCRIPTIONAL REGULATOR REDD-RELATED"/>
    <property type="match status" value="1"/>
</dbReference>
<dbReference type="AlphaFoldDB" id="A0A1G8C7R5"/>
<feature type="domain" description="OmpR/PhoB-type" evidence="3">
    <location>
        <begin position="15"/>
        <end position="122"/>
    </location>
</feature>
<evidence type="ECO:0000313" key="5">
    <source>
        <dbReference type="Proteomes" id="UP000198923"/>
    </source>
</evidence>
<evidence type="ECO:0000259" key="3">
    <source>
        <dbReference type="PROSITE" id="PS51755"/>
    </source>
</evidence>
<organism evidence="4 5">
    <name type="scientific">Sinosporangium album</name>
    <dbReference type="NCBI Taxonomy" id="504805"/>
    <lineage>
        <taxon>Bacteria</taxon>
        <taxon>Bacillati</taxon>
        <taxon>Actinomycetota</taxon>
        <taxon>Actinomycetes</taxon>
        <taxon>Streptosporangiales</taxon>
        <taxon>Streptosporangiaceae</taxon>
        <taxon>Sinosporangium</taxon>
    </lineage>
</organism>
<evidence type="ECO:0000256" key="1">
    <source>
        <dbReference type="ARBA" id="ARBA00023125"/>
    </source>
</evidence>
<dbReference type="GO" id="GO:0000160">
    <property type="term" value="P:phosphorelay signal transduction system"/>
    <property type="evidence" value="ECO:0007669"/>
    <property type="project" value="InterPro"/>
</dbReference>
<dbReference type="SUPFAM" id="SSF46894">
    <property type="entry name" value="C-terminal effector domain of the bipartite response regulators"/>
    <property type="match status" value="1"/>
</dbReference>
<reference evidence="4 5" key="1">
    <citation type="submission" date="2016-10" db="EMBL/GenBank/DDBJ databases">
        <authorList>
            <person name="de Groot N.N."/>
        </authorList>
    </citation>
    <scope>NUCLEOTIDE SEQUENCE [LARGE SCALE GENOMIC DNA]</scope>
    <source>
        <strain evidence="4 5">CPCC 201354</strain>
    </source>
</reference>
<name>A0A1G8C7R5_9ACTN</name>
<dbReference type="GO" id="GO:0003677">
    <property type="term" value="F:DNA binding"/>
    <property type="evidence" value="ECO:0007669"/>
    <property type="project" value="UniProtKB-UniRule"/>
</dbReference>
<dbReference type="PANTHER" id="PTHR35807:SF1">
    <property type="entry name" value="TRANSCRIPTIONAL REGULATOR REDD"/>
    <property type="match status" value="1"/>
</dbReference>
<dbReference type="InterPro" id="IPR051677">
    <property type="entry name" value="AfsR-DnrI-RedD_regulator"/>
</dbReference>
<protein>
    <submittedName>
        <fullName evidence="4">Transcriptional regulatory protein, C terminal</fullName>
    </submittedName>
</protein>
<dbReference type="SMART" id="SM00862">
    <property type="entry name" value="Trans_reg_C"/>
    <property type="match status" value="1"/>
</dbReference>
<dbReference type="InterPro" id="IPR016032">
    <property type="entry name" value="Sig_transdc_resp-reg_C-effctor"/>
</dbReference>
<dbReference type="EMBL" id="FNCN01000015">
    <property type="protein sequence ID" value="SDH41566.1"/>
    <property type="molecule type" value="Genomic_DNA"/>
</dbReference>
<dbReference type="GO" id="GO:0006355">
    <property type="term" value="P:regulation of DNA-templated transcription"/>
    <property type="evidence" value="ECO:0007669"/>
    <property type="project" value="InterPro"/>
</dbReference>
<keyword evidence="5" id="KW-1185">Reference proteome</keyword>
<keyword evidence="1 2" id="KW-0238">DNA-binding</keyword>
<evidence type="ECO:0000256" key="2">
    <source>
        <dbReference type="PROSITE-ProRule" id="PRU01091"/>
    </source>
</evidence>
<accession>A0A1G8C7R5</accession>
<dbReference type="InterPro" id="IPR036388">
    <property type="entry name" value="WH-like_DNA-bd_sf"/>
</dbReference>
<dbReference type="STRING" id="504805.SAMN05421505_11591"/>
<dbReference type="Pfam" id="PF00486">
    <property type="entry name" value="Trans_reg_C"/>
    <property type="match status" value="1"/>
</dbReference>
<dbReference type="Gene3D" id="1.10.10.10">
    <property type="entry name" value="Winged helix-like DNA-binding domain superfamily/Winged helix DNA-binding domain"/>
    <property type="match status" value="1"/>
</dbReference>
<dbReference type="PROSITE" id="PS51755">
    <property type="entry name" value="OMPR_PHOB"/>
    <property type="match status" value="1"/>
</dbReference>
<evidence type="ECO:0000313" key="4">
    <source>
        <dbReference type="EMBL" id="SDH41566.1"/>
    </source>
</evidence>
<dbReference type="InterPro" id="IPR001867">
    <property type="entry name" value="OmpR/PhoB-type_DNA-bd"/>
</dbReference>